<evidence type="ECO:0000256" key="3">
    <source>
        <dbReference type="ARBA" id="ARBA00022801"/>
    </source>
</evidence>
<protein>
    <recommendedName>
        <fullName evidence="5">Beta-lactamase</fullName>
        <ecNumber evidence="5">3.5.2.6</ecNumber>
    </recommendedName>
</protein>
<evidence type="ECO:0000256" key="5">
    <source>
        <dbReference type="RuleBase" id="RU361140"/>
    </source>
</evidence>
<evidence type="ECO:0000259" key="7">
    <source>
        <dbReference type="Pfam" id="PF00144"/>
    </source>
</evidence>
<dbReference type="SUPFAM" id="SSF56601">
    <property type="entry name" value="beta-lactamase/transpeptidase-like"/>
    <property type="match status" value="1"/>
</dbReference>
<dbReference type="Pfam" id="PF00144">
    <property type="entry name" value="Beta-lactamase"/>
    <property type="match status" value="1"/>
</dbReference>
<reference evidence="8 9" key="1">
    <citation type="journal article" date="2019" name="Emerg. Microbes Infect.">
        <title>Comprehensive subspecies identification of 175 nontuberculous mycobacteria species based on 7547 genomic profiles.</title>
        <authorList>
            <person name="Matsumoto Y."/>
            <person name="Kinjo T."/>
            <person name="Motooka D."/>
            <person name="Nabeya D."/>
            <person name="Jung N."/>
            <person name="Uechi K."/>
            <person name="Horii T."/>
            <person name="Iida T."/>
            <person name="Fujita J."/>
            <person name="Nakamura S."/>
        </authorList>
    </citation>
    <scope>NUCLEOTIDE SEQUENCE [LARGE SCALE GENOMIC DNA]</scope>
    <source>
        <strain evidence="8 9">JCM 30996</strain>
    </source>
</reference>
<evidence type="ECO:0000313" key="9">
    <source>
        <dbReference type="Proteomes" id="UP000465304"/>
    </source>
</evidence>
<accession>A0A7I9ZH41</accession>
<feature type="signal peptide" evidence="6">
    <location>
        <begin position="1"/>
        <end position="28"/>
    </location>
</feature>
<evidence type="ECO:0000256" key="1">
    <source>
        <dbReference type="ARBA" id="ARBA00001526"/>
    </source>
</evidence>
<name>A0A7I9ZH41_9MYCO</name>
<dbReference type="Gene3D" id="3.40.710.10">
    <property type="entry name" value="DD-peptidase/beta-lactamase superfamily"/>
    <property type="match status" value="1"/>
</dbReference>
<evidence type="ECO:0000313" key="8">
    <source>
        <dbReference type="EMBL" id="GFH00340.1"/>
    </source>
</evidence>
<dbReference type="InterPro" id="IPR058136">
    <property type="entry name" value="AmpC"/>
</dbReference>
<organism evidence="8 9">
    <name type="scientific">Mycolicibacterium hippocampi</name>
    <dbReference type="NCBI Taxonomy" id="659824"/>
    <lineage>
        <taxon>Bacteria</taxon>
        <taxon>Bacillati</taxon>
        <taxon>Actinomycetota</taxon>
        <taxon>Actinomycetes</taxon>
        <taxon>Mycobacteriales</taxon>
        <taxon>Mycobacteriaceae</taxon>
        <taxon>Mycolicibacterium</taxon>
    </lineage>
</organism>
<dbReference type="InterPro" id="IPR050491">
    <property type="entry name" value="AmpC-like"/>
</dbReference>
<comment type="similarity">
    <text evidence="2 5">Belongs to the class-C beta-lactamase family.</text>
</comment>
<comment type="catalytic activity">
    <reaction evidence="1 5">
        <text>a beta-lactam + H2O = a substituted beta-amino acid</text>
        <dbReference type="Rhea" id="RHEA:20401"/>
        <dbReference type="ChEBI" id="CHEBI:15377"/>
        <dbReference type="ChEBI" id="CHEBI:35627"/>
        <dbReference type="ChEBI" id="CHEBI:140347"/>
        <dbReference type="EC" id="3.5.2.6"/>
    </reaction>
</comment>
<evidence type="ECO:0000256" key="4">
    <source>
        <dbReference type="ARBA" id="ARBA00023251"/>
    </source>
</evidence>
<dbReference type="PROSITE" id="PS00336">
    <property type="entry name" value="BETA_LACTAMASE_C"/>
    <property type="match status" value="1"/>
</dbReference>
<dbReference type="EC" id="3.5.2.6" evidence="5"/>
<dbReference type="InterPro" id="IPR012338">
    <property type="entry name" value="Beta-lactam/transpept-like"/>
</dbReference>
<dbReference type="EMBL" id="BLLB01000002">
    <property type="protein sequence ID" value="GFH00340.1"/>
    <property type="molecule type" value="Genomic_DNA"/>
</dbReference>
<dbReference type="GO" id="GO:0030288">
    <property type="term" value="C:outer membrane-bounded periplasmic space"/>
    <property type="evidence" value="ECO:0007669"/>
    <property type="project" value="InterPro"/>
</dbReference>
<dbReference type="InterPro" id="IPR001466">
    <property type="entry name" value="Beta-lactam-related"/>
</dbReference>
<feature type="domain" description="Beta-lactamase-related" evidence="7">
    <location>
        <begin position="37"/>
        <end position="381"/>
    </location>
</feature>
<dbReference type="InterPro" id="IPR001586">
    <property type="entry name" value="Beta-lactam_class-C_AS"/>
</dbReference>
<comment type="caution">
    <text evidence="8">The sequence shown here is derived from an EMBL/GenBank/DDBJ whole genome shotgun (WGS) entry which is preliminary data.</text>
</comment>
<sequence>MQIVTRVVTALLSVVVLFTMSIAGPAAARPDPVAAAVDEAFGALLAEYGIPGMAVAVTVDGRQRHFTYGVASRQSAAPVTPETIFEIGSLSKTFTATAATYAQALGRISLNEHPGTYLPELAGSAIDRATLLNLGTYTAGGLPLQFPADVTDEAQMQTYFRQWKPDAAPGEQRRYSNPSIGLLGRVSAIAMNTTFTELLQGQVFPRLGLSRSYIEVPQSQMDGYAWGYDADDVPTRVSPGVLDAEAYGVKSTAADMLRFVEANIAPGGLEAPVREAVEGTHTGYFKVADMVQGLGWERYPYPVSLDQLLAGNSTDMAMQPNPVTALTGQPAAGPALFNKTGSTNGFGAYAAFVPDQRIGIVMLANKNFPIPARITAAHAVLRDLSEAKRG</sequence>
<dbReference type="AlphaFoldDB" id="A0A7I9ZH41"/>
<evidence type="ECO:0000256" key="6">
    <source>
        <dbReference type="SAM" id="SignalP"/>
    </source>
</evidence>
<dbReference type="GO" id="GO:0008800">
    <property type="term" value="F:beta-lactamase activity"/>
    <property type="evidence" value="ECO:0007669"/>
    <property type="project" value="UniProtKB-UniRule"/>
</dbReference>
<feature type="chain" id="PRO_5029677120" description="Beta-lactamase" evidence="6">
    <location>
        <begin position="29"/>
        <end position="390"/>
    </location>
</feature>
<keyword evidence="6" id="KW-0732">Signal</keyword>
<dbReference type="Proteomes" id="UP000465304">
    <property type="component" value="Unassembled WGS sequence"/>
</dbReference>
<keyword evidence="3 5" id="KW-0378">Hydrolase</keyword>
<proteinExistence type="inferred from homology"/>
<dbReference type="NCBIfam" id="NF033085">
    <property type="entry name" value="bla_class_C"/>
    <property type="match status" value="1"/>
</dbReference>
<gene>
    <name evidence="8" type="ORF">MHIP_08230</name>
</gene>
<evidence type="ECO:0000256" key="2">
    <source>
        <dbReference type="ARBA" id="ARBA00007840"/>
    </source>
</evidence>
<dbReference type="PANTHER" id="PTHR46825">
    <property type="entry name" value="D-ALANYL-D-ALANINE-CARBOXYPEPTIDASE/ENDOPEPTIDASE AMPH"/>
    <property type="match status" value="1"/>
</dbReference>
<dbReference type="GO" id="GO:0046677">
    <property type="term" value="P:response to antibiotic"/>
    <property type="evidence" value="ECO:0007669"/>
    <property type="project" value="UniProtKB-UniRule"/>
</dbReference>
<keyword evidence="4 5" id="KW-0046">Antibiotic resistance</keyword>
<keyword evidence="9" id="KW-1185">Reference proteome</keyword>
<dbReference type="PANTHER" id="PTHR46825:SF8">
    <property type="entry name" value="BETA-LACTAMASE-RELATED"/>
    <property type="match status" value="1"/>
</dbReference>
<dbReference type="GO" id="GO:0017001">
    <property type="term" value="P:antibiotic catabolic process"/>
    <property type="evidence" value="ECO:0007669"/>
    <property type="project" value="InterPro"/>
</dbReference>